<protein>
    <recommendedName>
        <fullName evidence="1">Transglutaminase-like domain-containing protein</fullName>
    </recommendedName>
</protein>
<dbReference type="EMBL" id="BSOZ01000101">
    <property type="protein sequence ID" value="GLS06180.1"/>
    <property type="molecule type" value="Genomic_DNA"/>
</dbReference>
<accession>A0ABQ6BW24</accession>
<evidence type="ECO:0000259" key="1">
    <source>
        <dbReference type="Pfam" id="PF01841"/>
    </source>
</evidence>
<evidence type="ECO:0000313" key="2">
    <source>
        <dbReference type="EMBL" id="GLS06180.1"/>
    </source>
</evidence>
<evidence type="ECO:0000313" key="3">
    <source>
        <dbReference type="Proteomes" id="UP001156836"/>
    </source>
</evidence>
<dbReference type="PANTHER" id="PTHR33490">
    <property type="entry name" value="BLR5614 PROTEIN-RELATED"/>
    <property type="match status" value="1"/>
</dbReference>
<feature type="domain" description="Transglutaminase-like" evidence="1">
    <location>
        <begin position="86"/>
        <end position="191"/>
    </location>
</feature>
<dbReference type="RefSeq" id="WP_018748983.1">
    <property type="nucleotide sequence ID" value="NZ_BAABUF010000020.1"/>
</dbReference>
<comment type="caution">
    <text evidence="2">The sequence shown here is derived from an EMBL/GenBank/DDBJ whole genome shotgun (WGS) entry which is preliminary data.</text>
</comment>
<keyword evidence="3" id="KW-1185">Reference proteome</keyword>
<dbReference type="PANTHER" id="PTHR33490:SF3">
    <property type="entry name" value="CONSERVED INTEGRAL MEMBRANE PROTEIN"/>
    <property type="match status" value="1"/>
</dbReference>
<organism evidence="2 3">
    <name type="scientific">Chitiniphilus shinanonensis</name>
    <dbReference type="NCBI Taxonomy" id="553088"/>
    <lineage>
        <taxon>Bacteria</taxon>
        <taxon>Pseudomonadati</taxon>
        <taxon>Pseudomonadota</taxon>
        <taxon>Betaproteobacteria</taxon>
        <taxon>Neisseriales</taxon>
        <taxon>Chitinibacteraceae</taxon>
        <taxon>Chitiniphilus</taxon>
    </lineage>
</organism>
<proteinExistence type="predicted"/>
<dbReference type="SUPFAM" id="SSF54001">
    <property type="entry name" value="Cysteine proteinases"/>
    <property type="match status" value="1"/>
</dbReference>
<name>A0ABQ6BW24_9NEIS</name>
<reference evidence="3" key="1">
    <citation type="journal article" date="2019" name="Int. J. Syst. Evol. Microbiol.">
        <title>The Global Catalogue of Microorganisms (GCM) 10K type strain sequencing project: providing services to taxonomists for standard genome sequencing and annotation.</title>
        <authorList>
            <consortium name="The Broad Institute Genomics Platform"/>
            <consortium name="The Broad Institute Genome Sequencing Center for Infectious Disease"/>
            <person name="Wu L."/>
            <person name="Ma J."/>
        </authorList>
    </citation>
    <scope>NUCLEOTIDE SEQUENCE [LARGE SCALE GENOMIC DNA]</scope>
    <source>
        <strain evidence="3">NBRC 104970</strain>
    </source>
</reference>
<dbReference type="Proteomes" id="UP001156836">
    <property type="component" value="Unassembled WGS sequence"/>
</dbReference>
<sequence length="264" mass="28740">MAPSRAVIWSPEMAAFEVRVGIVNVGLDGITAHERLGFMALAAARLHDGAYQVPMKPLAEVVPERDLAAYLAPGPDLDFDHPQVAQLAQALRCATPEQTARACFDWVRDRIPHVVDAGRDDMPCSASETLAAGTGLCHAKSHLLVALLRANGIPAGLGYQRLTWDGPLPPHCLHGFVAVWLAEHGWYRCDARGNTRSGVDARFTPGVEHLAFLTCHPGEHTCPQIHAQPLPELVARLRACTSLADYLRQPIDLQLPEWQPLSLA</sequence>
<dbReference type="Gene3D" id="3.10.620.30">
    <property type="match status" value="1"/>
</dbReference>
<dbReference type="InterPro" id="IPR002931">
    <property type="entry name" value="Transglutaminase-like"/>
</dbReference>
<dbReference type="Pfam" id="PF01841">
    <property type="entry name" value="Transglut_core"/>
    <property type="match status" value="1"/>
</dbReference>
<dbReference type="InterPro" id="IPR038765">
    <property type="entry name" value="Papain-like_cys_pep_sf"/>
</dbReference>
<gene>
    <name evidence="2" type="ORF">GCM10007860_33500</name>
</gene>